<organism evidence="2 3">
    <name type="scientific">Rhizobium deserti</name>
    <dbReference type="NCBI Taxonomy" id="2547961"/>
    <lineage>
        <taxon>Bacteria</taxon>
        <taxon>Pseudomonadati</taxon>
        <taxon>Pseudomonadota</taxon>
        <taxon>Alphaproteobacteria</taxon>
        <taxon>Hyphomicrobiales</taxon>
        <taxon>Rhizobiaceae</taxon>
        <taxon>Rhizobium/Agrobacterium group</taxon>
        <taxon>Rhizobium</taxon>
    </lineage>
</organism>
<dbReference type="OrthoDB" id="7271438at2"/>
<reference evidence="2 3" key="1">
    <citation type="submission" date="2019-03" db="EMBL/GenBank/DDBJ databases">
        <title>Rhizobium sp. nov., an bacterium isolated from biocrust in Mu Us Desert.</title>
        <authorList>
            <person name="Lixiong L."/>
        </authorList>
    </citation>
    <scope>NUCLEOTIDE SEQUENCE [LARGE SCALE GENOMIC DNA]</scope>
    <source>
        <strain evidence="2 3">SPY-1</strain>
    </source>
</reference>
<dbReference type="Proteomes" id="UP000295238">
    <property type="component" value="Unassembled WGS sequence"/>
</dbReference>
<comment type="caution">
    <text evidence="2">The sequence shown here is derived from an EMBL/GenBank/DDBJ whole genome shotgun (WGS) entry which is preliminary data.</text>
</comment>
<evidence type="ECO:0008006" key="4">
    <source>
        <dbReference type="Google" id="ProtNLM"/>
    </source>
</evidence>
<evidence type="ECO:0000313" key="3">
    <source>
        <dbReference type="Proteomes" id="UP000295238"/>
    </source>
</evidence>
<sequence length="104" mass="10828">MSDESVKTIKGTFATRAAADQAIEHLTQEYGLNRADIFVQAVGSANTSGTQPNGSDAPSVRDDAPRTDGALQGEIEVSADLSSEKFSAAMQAFKEAGARHLDAG</sequence>
<proteinExistence type="predicted"/>
<keyword evidence="3" id="KW-1185">Reference proteome</keyword>
<dbReference type="EMBL" id="SMTL01000006">
    <property type="protein sequence ID" value="TDK31731.1"/>
    <property type="molecule type" value="Genomic_DNA"/>
</dbReference>
<gene>
    <name evidence="2" type="ORF">E2F50_18840</name>
</gene>
<evidence type="ECO:0000313" key="2">
    <source>
        <dbReference type="EMBL" id="TDK31731.1"/>
    </source>
</evidence>
<dbReference type="RefSeq" id="WP_133317732.1">
    <property type="nucleotide sequence ID" value="NZ_SMTL01000006.1"/>
</dbReference>
<protein>
    <recommendedName>
        <fullName evidence="4">SPOR domain-containing protein</fullName>
    </recommendedName>
</protein>
<evidence type="ECO:0000256" key="1">
    <source>
        <dbReference type="SAM" id="MobiDB-lite"/>
    </source>
</evidence>
<name>A0A4R5UA91_9HYPH</name>
<accession>A0A4R5UA91</accession>
<dbReference type="AlphaFoldDB" id="A0A4R5UA91"/>
<feature type="compositionally biased region" description="Polar residues" evidence="1">
    <location>
        <begin position="43"/>
        <end position="56"/>
    </location>
</feature>
<feature type="region of interest" description="Disordered" evidence="1">
    <location>
        <begin position="43"/>
        <end position="68"/>
    </location>
</feature>